<dbReference type="PANTHER" id="PTHR44196:SF1">
    <property type="entry name" value="DEHYDROGENASE_REDUCTASE SDR FAMILY MEMBER 7B"/>
    <property type="match status" value="1"/>
</dbReference>
<dbReference type="InterPro" id="IPR002347">
    <property type="entry name" value="SDR_fam"/>
</dbReference>
<dbReference type="CDD" id="cd05233">
    <property type="entry name" value="SDR_c"/>
    <property type="match status" value="1"/>
</dbReference>
<evidence type="ECO:0000259" key="3">
    <source>
        <dbReference type="SMART" id="SM00822"/>
    </source>
</evidence>
<dbReference type="Pfam" id="PF07993">
    <property type="entry name" value="NAD_binding_4"/>
    <property type="match status" value="1"/>
</dbReference>
<dbReference type="CDD" id="cd05263">
    <property type="entry name" value="MupV_like_SDR_e"/>
    <property type="match status" value="1"/>
</dbReference>
<proteinExistence type="inferred from homology"/>
<gene>
    <name evidence="4" type="ORF">UFOPK3423_00220</name>
</gene>
<dbReference type="Pfam" id="PF00106">
    <property type="entry name" value="adh_short"/>
    <property type="match status" value="1"/>
</dbReference>
<dbReference type="InterPro" id="IPR013120">
    <property type="entry name" value="FAR_NAD-bd"/>
</dbReference>
<dbReference type="SUPFAM" id="SSF51735">
    <property type="entry name" value="NAD(P)-binding Rossmann-fold domains"/>
    <property type="match status" value="2"/>
</dbReference>
<accession>A0A6J7CVG1</accession>
<dbReference type="PANTHER" id="PTHR44196">
    <property type="entry name" value="DEHYDROGENASE/REDUCTASE SDR FAMILY MEMBER 7B"/>
    <property type="match status" value="1"/>
</dbReference>
<protein>
    <submittedName>
        <fullName evidence="4">Unannotated protein</fullName>
    </submittedName>
</protein>
<dbReference type="NCBIfam" id="NF005539">
    <property type="entry name" value="PRK07201.1"/>
    <property type="match status" value="1"/>
</dbReference>
<dbReference type="Gene3D" id="3.40.50.720">
    <property type="entry name" value="NAD(P)-binding Rossmann-like Domain"/>
    <property type="match status" value="2"/>
</dbReference>
<sequence>MATYLVTGATGFIGRHLVERLLARGGEVHAIVREGSRPRLDALIERWEAHGRVHPVIGDLRAPMLGVDPAWIMTHRGSIDHIFHLAALYDMTAPEAENDALNVAGTAELVALAGELSAGVLHHISSVAVAGSFAGRFTEEMFDEGQALPSAYHRTKFEAERIVRDDCEIPWRIYRPSVVVGDSRTGEMDKIDGPYYFFQALRSARNTLPQWLPLVGPELGRTNLVPVDFVADALDAIAHRPGLDGRAFHLVDPEMTSSTTVLNTFARAAHAPQMALRVDPAPLDVLPRNLTTALLGLPGVKDVRRAALSHWGIPDEVIGHVGFTCSFDCRRTQEALAGTDIGVPALTSYAGLLWDHWERHLDPALFDDEGLGEAIGGKTVLITGASSGIGRAVALRIARAGGIPLLVARREEQLLETAREITQAGGQAFTYPCDLTDLDAIETLVEQILAEHVAVDVVVNNAGRSIRRSITLSLDRFHDFERTMQLNYFGAIKLVMALLPQMRERRSGHVINVSSIGVQTNPPRFSAYIASKAALDAWTRVVSSELLGDNIAFTTIHMPLVRTPMIAPTRIYDSFPSISAEQAGAMICDAIRRRPKAINTNLGTLGEVLYAVAPKAVDQILHAAYRIFPDSAAAKGEVQPQEAERPSVEQRAMANLMRGIHW</sequence>
<dbReference type="AlphaFoldDB" id="A0A6J7CVG1"/>
<comment type="similarity">
    <text evidence="1">Belongs to the short-chain dehydrogenases/reductases (SDR) family.</text>
</comment>
<organism evidence="4">
    <name type="scientific">freshwater metagenome</name>
    <dbReference type="NCBI Taxonomy" id="449393"/>
    <lineage>
        <taxon>unclassified sequences</taxon>
        <taxon>metagenomes</taxon>
        <taxon>ecological metagenomes</taxon>
    </lineage>
</organism>
<dbReference type="EMBL" id="CAFBLQ010000014">
    <property type="protein sequence ID" value="CAB4860875.1"/>
    <property type="molecule type" value="Genomic_DNA"/>
</dbReference>
<name>A0A6J7CVG1_9ZZZZ</name>
<dbReference type="GO" id="GO:0016020">
    <property type="term" value="C:membrane"/>
    <property type="evidence" value="ECO:0007669"/>
    <property type="project" value="TreeGrafter"/>
</dbReference>
<evidence type="ECO:0000313" key="4">
    <source>
        <dbReference type="EMBL" id="CAB4860875.1"/>
    </source>
</evidence>
<evidence type="ECO:0000256" key="1">
    <source>
        <dbReference type="ARBA" id="ARBA00006484"/>
    </source>
</evidence>
<keyword evidence="2" id="KW-0560">Oxidoreductase</keyword>
<dbReference type="InterPro" id="IPR057313">
    <property type="entry name" value="Maqu_2507-like"/>
</dbReference>
<dbReference type="SMART" id="SM00822">
    <property type="entry name" value="PKS_KR"/>
    <property type="match status" value="1"/>
</dbReference>
<dbReference type="PRINTS" id="PR00081">
    <property type="entry name" value="GDHRDH"/>
</dbReference>
<dbReference type="PRINTS" id="PR00080">
    <property type="entry name" value="SDRFAMILY"/>
</dbReference>
<dbReference type="InterPro" id="IPR036291">
    <property type="entry name" value="NAD(P)-bd_dom_sf"/>
</dbReference>
<feature type="domain" description="Ketoreductase" evidence="3">
    <location>
        <begin position="378"/>
        <end position="562"/>
    </location>
</feature>
<dbReference type="GO" id="GO:0016491">
    <property type="term" value="F:oxidoreductase activity"/>
    <property type="evidence" value="ECO:0007669"/>
    <property type="project" value="UniProtKB-KW"/>
</dbReference>
<dbReference type="InterPro" id="IPR057326">
    <property type="entry name" value="KR_dom"/>
</dbReference>
<evidence type="ECO:0000256" key="2">
    <source>
        <dbReference type="ARBA" id="ARBA00023002"/>
    </source>
</evidence>
<reference evidence="4" key="1">
    <citation type="submission" date="2020-05" db="EMBL/GenBank/DDBJ databases">
        <authorList>
            <person name="Chiriac C."/>
            <person name="Salcher M."/>
            <person name="Ghai R."/>
            <person name="Kavagutti S V."/>
        </authorList>
    </citation>
    <scope>NUCLEOTIDE SEQUENCE</scope>
</reference>